<evidence type="ECO:0000313" key="1">
    <source>
        <dbReference type="EMBL" id="JAH18318.1"/>
    </source>
</evidence>
<protein>
    <submittedName>
        <fullName evidence="1">Uncharacterized protein</fullName>
    </submittedName>
</protein>
<name>A0A0E9QQD7_ANGAN</name>
<reference evidence="1" key="2">
    <citation type="journal article" date="2015" name="Fish Shellfish Immunol.">
        <title>Early steps in the European eel (Anguilla anguilla)-Vibrio vulnificus interaction in the gills: Role of the RtxA13 toxin.</title>
        <authorList>
            <person name="Callol A."/>
            <person name="Pajuelo D."/>
            <person name="Ebbesson L."/>
            <person name="Teles M."/>
            <person name="MacKenzie S."/>
            <person name="Amaro C."/>
        </authorList>
    </citation>
    <scope>NUCLEOTIDE SEQUENCE</scope>
</reference>
<reference evidence="1" key="1">
    <citation type="submission" date="2014-11" db="EMBL/GenBank/DDBJ databases">
        <authorList>
            <person name="Amaro Gonzalez C."/>
        </authorList>
    </citation>
    <scope>NUCLEOTIDE SEQUENCE</scope>
</reference>
<organism evidence="1">
    <name type="scientific">Anguilla anguilla</name>
    <name type="common">European freshwater eel</name>
    <name type="synonym">Muraena anguilla</name>
    <dbReference type="NCBI Taxonomy" id="7936"/>
    <lineage>
        <taxon>Eukaryota</taxon>
        <taxon>Metazoa</taxon>
        <taxon>Chordata</taxon>
        <taxon>Craniata</taxon>
        <taxon>Vertebrata</taxon>
        <taxon>Euteleostomi</taxon>
        <taxon>Actinopterygii</taxon>
        <taxon>Neopterygii</taxon>
        <taxon>Teleostei</taxon>
        <taxon>Anguilliformes</taxon>
        <taxon>Anguillidae</taxon>
        <taxon>Anguilla</taxon>
    </lineage>
</organism>
<sequence>MCLHMDSVCKGIKVNPCCFVMVISHLWFLKCYLFSCVFGLAFKQNCVNTVFQF</sequence>
<dbReference type="AlphaFoldDB" id="A0A0E9QQD7"/>
<dbReference type="EMBL" id="GBXM01090259">
    <property type="protein sequence ID" value="JAH18318.1"/>
    <property type="molecule type" value="Transcribed_RNA"/>
</dbReference>
<accession>A0A0E9QQD7</accession>
<proteinExistence type="predicted"/>